<dbReference type="Proteomes" id="UP001064048">
    <property type="component" value="Chromosome 24"/>
</dbReference>
<comment type="caution">
    <text evidence="1">The sequence shown here is derived from an EMBL/GenBank/DDBJ whole genome shotgun (WGS) entry which is preliminary data.</text>
</comment>
<keyword evidence="2" id="KW-1185">Reference proteome</keyword>
<organism evidence="1 2">
    <name type="scientific">Choristoneura fumiferana</name>
    <name type="common">Spruce budworm moth</name>
    <name type="synonym">Archips fumiferana</name>
    <dbReference type="NCBI Taxonomy" id="7141"/>
    <lineage>
        <taxon>Eukaryota</taxon>
        <taxon>Metazoa</taxon>
        <taxon>Ecdysozoa</taxon>
        <taxon>Arthropoda</taxon>
        <taxon>Hexapoda</taxon>
        <taxon>Insecta</taxon>
        <taxon>Pterygota</taxon>
        <taxon>Neoptera</taxon>
        <taxon>Endopterygota</taxon>
        <taxon>Lepidoptera</taxon>
        <taxon>Glossata</taxon>
        <taxon>Ditrysia</taxon>
        <taxon>Tortricoidea</taxon>
        <taxon>Tortricidae</taxon>
        <taxon>Tortricinae</taxon>
        <taxon>Choristoneura</taxon>
    </lineage>
</organism>
<protein>
    <submittedName>
        <fullName evidence="1">Uncharacterized protein</fullName>
    </submittedName>
</protein>
<dbReference type="EMBL" id="CM046124">
    <property type="protein sequence ID" value="KAI8433097.1"/>
    <property type="molecule type" value="Genomic_DNA"/>
</dbReference>
<accession>A0ACC0KA38</accession>
<evidence type="ECO:0000313" key="1">
    <source>
        <dbReference type="EMBL" id="KAI8433097.1"/>
    </source>
</evidence>
<sequence length="355" mass="41338">MLRLFFVVVVNCFCKSSMMRRRLFKFCASRKGLPCILVTLAALYASWRCSHLVSQALLPPPPPDQNLEQFRFNRSLQHYFDNINLLIEPSSTCELKEVPVLVMVTSAPSHWQQRDVIRSTWGKHQQTYFFLGLGSDDDQLVDTYIEAKQHSDLVVHEYQDHYQNLTLKVALMMQWTLKRCPLAHYVFKTDDDVLVNPWTLRTVLDDNKEAALLGYKKENNAPHRDEYTKWYLPRWLFPEDVIPEYLSGTGYIIKGKHLQDIMTAALKVPLINMEDVYFTYLIARKTLGLNLTHDRRLSPYKPWVSLACPYWSLASIHNLTPDEVVRIWPTIEEIGQSSSEGCGMFKMFSSDIFLF</sequence>
<gene>
    <name evidence="1" type="ORF">MSG28_013951</name>
</gene>
<reference evidence="1 2" key="1">
    <citation type="journal article" date="2022" name="Genome Biol. Evol.">
        <title>The Spruce Budworm Genome: Reconstructing the Evolutionary History of Antifreeze Proteins.</title>
        <authorList>
            <person name="Beliveau C."/>
            <person name="Gagne P."/>
            <person name="Picq S."/>
            <person name="Vernygora O."/>
            <person name="Keeling C.I."/>
            <person name="Pinkney K."/>
            <person name="Doucet D."/>
            <person name="Wen F."/>
            <person name="Johnston J.S."/>
            <person name="Maaroufi H."/>
            <person name="Boyle B."/>
            <person name="Laroche J."/>
            <person name="Dewar K."/>
            <person name="Juretic N."/>
            <person name="Blackburn G."/>
            <person name="Nisole A."/>
            <person name="Brunet B."/>
            <person name="Brandao M."/>
            <person name="Lumley L."/>
            <person name="Duan J."/>
            <person name="Quan G."/>
            <person name="Lucarotti C.J."/>
            <person name="Roe A.D."/>
            <person name="Sperling F.A.H."/>
            <person name="Levesque R.C."/>
            <person name="Cusson M."/>
        </authorList>
    </citation>
    <scope>NUCLEOTIDE SEQUENCE [LARGE SCALE GENOMIC DNA]</scope>
    <source>
        <strain evidence="1">Glfc:IPQL:Cfum</strain>
    </source>
</reference>
<proteinExistence type="predicted"/>
<name>A0ACC0KA38_CHOFU</name>
<evidence type="ECO:0000313" key="2">
    <source>
        <dbReference type="Proteomes" id="UP001064048"/>
    </source>
</evidence>